<evidence type="ECO:0000313" key="1">
    <source>
        <dbReference type="EMBL" id="RZC64761.1"/>
    </source>
</evidence>
<sequence length="50" mass="5656">MKFDAWKEIQVFTNHQQVAAIFHSITGDRDFAEGCNKQLDGVGVSTNWNT</sequence>
<dbReference type="EMBL" id="CM010720">
    <property type="protein sequence ID" value="RZC64761.1"/>
    <property type="molecule type" value="Genomic_DNA"/>
</dbReference>
<name>A0A4Y7JXP0_PAPSO</name>
<gene>
    <name evidence="1" type="ORF">C5167_008458</name>
</gene>
<evidence type="ECO:0000313" key="2">
    <source>
        <dbReference type="Proteomes" id="UP000316621"/>
    </source>
</evidence>
<dbReference type="AlphaFoldDB" id="A0A4Y7JXP0"/>
<dbReference type="Proteomes" id="UP000316621">
    <property type="component" value="Chromosome 6"/>
</dbReference>
<keyword evidence="2" id="KW-1185">Reference proteome</keyword>
<feature type="non-terminal residue" evidence="1">
    <location>
        <position position="50"/>
    </location>
</feature>
<accession>A0A4Y7JXP0</accession>
<organism evidence="1 2">
    <name type="scientific">Papaver somniferum</name>
    <name type="common">Opium poppy</name>
    <dbReference type="NCBI Taxonomy" id="3469"/>
    <lineage>
        <taxon>Eukaryota</taxon>
        <taxon>Viridiplantae</taxon>
        <taxon>Streptophyta</taxon>
        <taxon>Embryophyta</taxon>
        <taxon>Tracheophyta</taxon>
        <taxon>Spermatophyta</taxon>
        <taxon>Magnoliopsida</taxon>
        <taxon>Ranunculales</taxon>
        <taxon>Papaveraceae</taxon>
        <taxon>Papaveroideae</taxon>
        <taxon>Papaver</taxon>
    </lineage>
</organism>
<dbReference type="Gramene" id="RZC64761">
    <property type="protein sequence ID" value="RZC64761"/>
    <property type="gene ID" value="C5167_008458"/>
</dbReference>
<proteinExistence type="predicted"/>
<protein>
    <submittedName>
        <fullName evidence="1">Uncharacterized protein</fullName>
    </submittedName>
</protein>
<reference evidence="1 2" key="1">
    <citation type="journal article" date="2018" name="Science">
        <title>The opium poppy genome and morphinan production.</title>
        <authorList>
            <person name="Guo L."/>
            <person name="Winzer T."/>
            <person name="Yang X."/>
            <person name="Li Y."/>
            <person name="Ning Z."/>
            <person name="He Z."/>
            <person name="Teodor R."/>
            <person name="Lu Y."/>
            <person name="Bowser T.A."/>
            <person name="Graham I.A."/>
            <person name="Ye K."/>
        </authorList>
    </citation>
    <scope>NUCLEOTIDE SEQUENCE [LARGE SCALE GENOMIC DNA]</scope>
    <source>
        <strain evidence="2">cv. HN1</strain>
        <tissue evidence="1">Leaves</tissue>
    </source>
</reference>